<dbReference type="SUPFAM" id="SSF161098">
    <property type="entry name" value="MetI-like"/>
    <property type="match status" value="1"/>
</dbReference>
<evidence type="ECO:0000256" key="7">
    <source>
        <dbReference type="ARBA" id="ARBA00023136"/>
    </source>
</evidence>
<evidence type="ECO:0000259" key="9">
    <source>
        <dbReference type="PROSITE" id="PS50928"/>
    </source>
</evidence>
<feature type="transmembrane region" description="Helical" evidence="8">
    <location>
        <begin position="142"/>
        <end position="166"/>
    </location>
</feature>
<dbReference type="AlphaFoldDB" id="A0A0R2NFU2"/>
<dbReference type="Gene3D" id="1.10.3720.10">
    <property type="entry name" value="MetI-like"/>
    <property type="match status" value="1"/>
</dbReference>
<keyword evidence="5 8" id="KW-0812">Transmembrane</keyword>
<comment type="subcellular location">
    <subcellularLocation>
        <location evidence="1 8">Cell membrane</location>
        <topology evidence="1 8">Multi-pass membrane protein</topology>
    </subcellularLocation>
</comment>
<evidence type="ECO:0000313" key="10">
    <source>
        <dbReference type="EMBL" id="KRO24702.1"/>
    </source>
</evidence>
<dbReference type="InterPro" id="IPR000515">
    <property type="entry name" value="MetI-like"/>
</dbReference>
<keyword evidence="6 8" id="KW-1133">Transmembrane helix</keyword>
<dbReference type="PROSITE" id="PS50928">
    <property type="entry name" value="ABC_TM1"/>
    <property type="match status" value="1"/>
</dbReference>
<evidence type="ECO:0000256" key="5">
    <source>
        <dbReference type="ARBA" id="ARBA00022692"/>
    </source>
</evidence>
<proteinExistence type="inferred from homology"/>
<evidence type="ECO:0000313" key="11">
    <source>
        <dbReference type="Proteomes" id="UP000050920"/>
    </source>
</evidence>
<dbReference type="EMBL" id="AYGX02000162">
    <property type="protein sequence ID" value="KRO24702.1"/>
    <property type="molecule type" value="Genomic_DNA"/>
</dbReference>
<keyword evidence="4" id="KW-1003">Cell membrane</keyword>
<name>A0A0R2NFU2_9LACO</name>
<keyword evidence="3 8" id="KW-0813">Transport</keyword>
<feature type="transmembrane region" description="Helical" evidence="8">
    <location>
        <begin position="244"/>
        <end position="266"/>
    </location>
</feature>
<keyword evidence="11" id="KW-1185">Reference proteome</keyword>
<dbReference type="GO" id="GO:0005886">
    <property type="term" value="C:plasma membrane"/>
    <property type="evidence" value="ECO:0007669"/>
    <property type="project" value="UniProtKB-SubCell"/>
</dbReference>
<dbReference type="CDD" id="cd06261">
    <property type="entry name" value="TM_PBP2"/>
    <property type="match status" value="1"/>
</dbReference>
<feature type="domain" description="ABC transmembrane type-1" evidence="9">
    <location>
        <begin position="65"/>
        <end position="267"/>
    </location>
</feature>
<dbReference type="PANTHER" id="PTHR42929">
    <property type="entry name" value="INNER MEMBRANE ABC TRANSPORTER PERMEASE PROTEIN YDCU-RELATED-RELATED"/>
    <property type="match status" value="1"/>
</dbReference>
<comment type="similarity">
    <text evidence="2">Belongs to the binding-protein-dependent transport system permease family. CysTW subfamily.</text>
</comment>
<feature type="transmembrane region" description="Helical" evidence="8">
    <location>
        <begin position="20"/>
        <end position="40"/>
    </location>
</feature>
<evidence type="ECO:0000256" key="4">
    <source>
        <dbReference type="ARBA" id="ARBA00022475"/>
    </source>
</evidence>
<evidence type="ECO:0000256" key="2">
    <source>
        <dbReference type="ARBA" id="ARBA00007069"/>
    </source>
</evidence>
<evidence type="ECO:0000256" key="1">
    <source>
        <dbReference type="ARBA" id="ARBA00004651"/>
    </source>
</evidence>
<evidence type="ECO:0000256" key="3">
    <source>
        <dbReference type="ARBA" id="ARBA00022448"/>
    </source>
</evidence>
<protein>
    <submittedName>
        <fullName evidence="10">Spermidine putrescine abc transporter, permease protein</fullName>
    </submittedName>
</protein>
<dbReference type="PANTHER" id="PTHR42929:SF1">
    <property type="entry name" value="INNER MEMBRANE ABC TRANSPORTER PERMEASE PROTEIN YDCU-RELATED"/>
    <property type="match status" value="1"/>
</dbReference>
<organism evidence="10 11">
    <name type="scientific">Lactiplantibacillus fabifermentans DSM 21115</name>
    <dbReference type="NCBI Taxonomy" id="1413187"/>
    <lineage>
        <taxon>Bacteria</taxon>
        <taxon>Bacillati</taxon>
        <taxon>Bacillota</taxon>
        <taxon>Bacilli</taxon>
        <taxon>Lactobacillales</taxon>
        <taxon>Lactobacillaceae</taxon>
        <taxon>Lactiplantibacillus</taxon>
    </lineage>
</organism>
<dbReference type="Pfam" id="PF00528">
    <property type="entry name" value="BPD_transp_1"/>
    <property type="match status" value="1"/>
</dbReference>
<feature type="transmembrane region" description="Helical" evidence="8">
    <location>
        <begin position="69"/>
        <end position="91"/>
    </location>
</feature>
<dbReference type="GO" id="GO:0055085">
    <property type="term" value="P:transmembrane transport"/>
    <property type="evidence" value="ECO:0007669"/>
    <property type="project" value="InterPro"/>
</dbReference>
<gene>
    <name evidence="10" type="ORF">DY78_GL001628</name>
</gene>
<sequence>MVTMQRKQRLSRNTAYFVPYILWILLFVIAPVLLLIYQSFFNIDGQFTFDNYVTYFSSSTYLMMTVNSVWYAFLITLATLLISYPTAYLLNETKHPQLWLLLIIMPTWINLLLKAYAFIGIFSQAGIANQFLSFIGIGPKQLLFTNFSFVFVAAYIQIPFMVLPIYNSISELKPSYVNASRDLGATNWQTFSRVIFPLTMPGVKAGIQAVFIPSLSLFMLTRLIGGNKVITLGTAIEEHFLTTMNWGMGSTIGVVLIIAMVIIMWLTNGNKRRSGKGLTK</sequence>
<keyword evidence="7 8" id="KW-0472">Membrane</keyword>
<dbReference type="Proteomes" id="UP000050920">
    <property type="component" value="Unassembled WGS sequence"/>
</dbReference>
<comment type="caution">
    <text evidence="10">The sequence shown here is derived from an EMBL/GenBank/DDBJ whole genome shotgun (WGS) entry which is preliminary data.</text>
</comment>
<dbReference type="InterPro" id="IPR035906">
    <property type="entry name" value="MetI-like_sf"/>
</dbReference>
<reference evidence="10 11" key="1">
    <citation type="journal article" date="2015" name="Genome Announc.">
        <title>Expanding the biotechnology potential of lactobacilli through comparative genomics of 213 strains and associated genera.</title>
        <authorList>
            <person name="Sun Z."/>
            <person name="Harris H.M."/>
            <person name="McCann A."/>
            <person name="Guo C."/>
            <person name="Argimon S."/>
            <person name="Zhang W."/>
            <person name="Yang X."/>
            <person name="Jeffery I.B."/>
            <person name="Cooney J.C."/>
            <person name="Kagawa T.F."/>
            <person name="Liu W."/>
            <person name="Song Y."/>
            <person name="Salvetti E."/>
            <person name="Wrobel A."/>
            <person name="Rasinkangas P."/>
            <person name="Parkhill J."/>
            <person name="Rea M.C."/>
            <person name="O'Sullivan O."/>
            <person name="Ritari J."/>
            <person name="Douillard F.P."/>
            <person name="Paul Ross R."/>
            <person name="Yang R."/>
            <person name="Briner A.E."/>
            <person name="Felis G.E."/>
            <person name="de Vos W.M."/>
            <person name="Barrangou R."/>
            <person name="Klaenhammer T.R."/>
            <person name="Caufield P.W."/>
            <person name="Cui Y."/>
            <person name="Zhang H."/>
            <person name="O'Toole P.W."/>
        </authorList>
    </citation>
    <scope>NUCLEOTIDE SEQUENCE [LARGE SCALE GENOMIC DNA]</scope>
    <source>
        <strain evidence="10 11">DSM 21115</strain>
    </source>
</reference>
<accession>A0A0R2NFU2</accession>
<evidence type="ECO:0000256" key="6">
    <source>
        <dbReference type="ARBA" id="ARBA00022989"/>
    </source>
</evidence>
<evidence type="ECO:0000256" key="8">
    <source>
        <dbReference type="RuleBase" id="RU363032"/>
    </source>
</evidence>
<feature type="transmembrane region" description="Helical" evidence="8">
    <location>
        <begin position="98"/>
        <end position="122"/>
    </location>
</feature>